<dbReference type="Proteomes" id="UP000828390">
    <property type="component" value="Unassembled WGS sequence"/>
</dbReference>
<name>A0A9D4EFZ8_DREPO</name>
<dbReference type="EMBL" id="JAIWYP010000009">
    <property type="protein sequence ID" value="KAH3777941.1"/>
    <property type="molecule type" value="Genomic_DNA"/>
</dbReference>
<protein>
    <submittedName>
        <fullName evidence="1">Uncharacterized protein</fullName>
    </submittedName>
</protein>
<reference evidence="1" key="1">
    <citation type="journal article" date="2019" name="bioRxiv">
        <title>The Genome of the Zebra Mussel, Dreissena polymorpha: A Resource for Invasive Species Research.</title>
        <authorList>
            <person name="McCartney M.A."/>
            <person name="Auch B."/>
            <person name="Kono T."/>
            <person name="Mallez S."/>
            <person name="Zhang Y."/>
            <person name="Obille A."/>
            <person name="Becker A."/>
            <person name="Abrahante J.E."/>
            <person name="Garbe J."/>
            <person name="Badalamenti J.P."/>
            <person name="Herman A."/>
            <person name="Mangelson H."/>
            <person name="Liachko I."/>
            <person name="Sullivan S."/>
            <person name="Sone E.D."/>
            <person name="Koren S."/>
            <person name="Silverstein K.A.T."/>
            <person name="Beckman K.B."/>
            <person name="Gohl D.M."/>
        </authorList>
    </citation>
    <scope>NUCLEOTIDE SEQUENCE</scope>
    <source>
        <strain evidence="1">Duluth1</strain>
        <tissue evidence="1">Whole animal</tissue>
    </source>
</reference>
<organism evidence="1 2">
    <name type="scientific">Dreissena polymorpha</name>
    <name type="common">Zebra mussel</name>
    <name type="synonym">Mytilus polymorpha</name>
    <dbReference type="NCBI Taxonomy" id="45954"/>
    <lineage>
        <taxon>Eukaryota</taxon>
        <taxon>Metazoa</taxon>
        <taxon>Spiralia</taxon>
        <taxon>Lophotrochozoa</taxon>
        <taxon>Mollusca</taxon>
        <taxon>Bivalvia</taxon>
        <taxon>Autobranchia</taxon>
        <taxon>Heteroconchia</taxon>
        <taxon>Euheterodonta</taxon>
        <taxon>Imparidentia</taxon>
        <taxon>Neoheterodontei</taxon>
        <taxon>Myida</taxon>
        <taxon>Dreissenoidea</taxon>
        <taxon>Dreissenidae</taxon>
        <taxon>Dreissena</taxon>
    </lineage>
</organism>
<gene>
    <name evidence="1" type="ORF">DPMN_179391</name>
</gene>
<evidence type="ECO:0000313" key="1">
    <source>
        <dbReference type="EMBL" id="KAH3777941.1"/>
    </source>
</evidence>
<dbReference type="AlphaFoldDB" id="A0A9D4EFZ8"/>
<evidence type="ECO:0000313" key="2">
    <source>
        <dbReference type="Proteomes" id="UP000828390"/>
    </source>
</evidence>
<keyword evidence="2" id="KW-1185">Reference proteome</keyword>
<comment type="caution">
    <text evidence="1">The sequence shown here is derived from an EMBL/GenBank/DDBJ whole genome shotgun (WGS) entry which is preliminary data.</text>
</comment>
<proteinExistence type="predicted"/>
<sequence length="68" mass="7660">MVAHLVCCMSKNFFHCSTSLRARRKSEFRHLICDVIVVIMWNEILTIRAQSGRLGHMAVTAGSSPRDA</sequence>
<accession>A0A9D4EFZ8</accession>
<reference evidence="1" key="2">
    <citation type="submission" date="2020-11" db="EMBL/GenBank/DDBJ databases">
        <authorList>
            <person name="McCartney M.A."/>
            <person name="Auch B."/>
            <person name="Kono T."/>
            <person name="Mallez S."/>
            <person name="Becker A."/>
            <person name="Gohl D.M."/>
            <person name="Silverstein K.A.T."/>
            <person name="Koren S."/>
            <person name="Bechman K.B."/>
            <person name="Herman A."/>
            <person name="Abrahante J.E."/>
            <person name="Garbe J."/>
        </authorList>
    </citation>
    <scope>NUCLEOTIDE SEQUENCE</scope>
    <source>
        <strain evidence="1">Duluth1</strain>
        <tissue evidence="1">Whole animal</tissue>
    </source>
</reference>